<reference evidence="1" key="1">
    <citation type="journal article" date="2019" name="bioRxiv">
        <title>The Genome of the Zebra Mussel, Dreissena polymorpha: A Resource for Invasive Species Research.</title>
        <authorList>
            <person name="McCartney M.A."/>
            <person name="Auch B."/>
            <person name="Kono T."/>
            <person name="Mallez S."/>
            <person name="Zhang Y."/>
            <person name="Obille A."/>
            <person name="Becker A."/>
            <person name="Abrahante J.E."/>
            <person name="Garbe J."/>
            <person name="Badalamenti J.P."/>
            <person name="Herman A."/>
            <person name="Mangelson H."/>
            <person name="Liachko I."/>
            <person name="Sullivan S."/>
            <person name="Sone E.D."/>
            <person name="Koren S."/>
            <person name="Silverstein K.A.T."/>
            <person name="Beckman K.B."/>
            <person name="Gohl D.M."/>
        </authorList>
    </citation>
    <scope>NUCLEOTIDE SEQUENCE</scope>
    <source>
        <strain evidence="1">Duluth1</strain>
        <tissue evidence="1">Whole animal</tissue>
    </source>
</reference>
<keyword evidence="2" id="KW-1185">Reference proteome</keyword>
<sequence>MTHVGRSPLGEDTVIMLSEQQDVLEKFVQATMTLTRIFVDERHLCSQPLWGQIVELCRSAAAIESRAEKKFGSVNRLDDGIESNRAEVHFTPGPLILMNKSGAEAATFAPDVDDD</sequence>
<protein>
    <submittedName>
        <fullName evidence="1">Uncharacterized protein</fullName>
    </submittedName>
</protein>
<evidence type="ECO:0000313" key="2">
    <source>
        <dbReference type="Proteomes" id="UP000828390"/>
    </source>
</evidence>
<organism evidence="1 2">
    <name type="scientific">Dreissena polymorpha</name>
    <name type="common">Zebra mussel</name>
    <name type="synonym">Mytilus polymorpha</name>
    <dbReference type="NCBI Taxonomy" id="45954"/>
    <lineage>
        <taxon>Eukaryota</taxon>
        <taxon>Metazoa</taxon>
        <taxon>Spiralia</taxon>
        <taxon>Lophotrochozoa</taxon>
        <taxon>Mollusca</taxon>
        <taxon>Bivalvia</taxon>
        <taxon>Autobranchia</taxon>
        <taxon>Heteroconchia</taxon>
        <taxon>Euheterodonta</taxon>
        <taxon>Imparidentia</taxon>
        <taxon>Neoheterodontei</taxon>
        <taxon>Myida</taxon>
        <taxon>Dreissenoidea</taxon>
        <taxon>Dreissenidae</taxon>
        <taxon>Dreissena</taxon>
    </lineage>
</organism>
<name>A0A9D4QKU6_DREPO</name>
<accession>A0A9D4QKU6</accession>
<dbReference type="Proteomes" id="UP000828390">
    <property type="component" value="Unassembled WGS sequence"/>
</dbReference>
<gene>
    <name evidence="1" type="ORF">DPMN_108114</name>
</gene>
<reference evidence="1" key="2">
    <citation type="submission" date="2020-11" db="EMBL/GenBank/DDBJ databases">
        <authorList>
            <person name="McCartney M.A."/>
            <person name="Auch B."/>
            <person name="Kono T."/>
            <person name="Mallez S."/>
            <person name="Becker A."/>
            <person name="Gohl D.M."/>
            <person name="Silverstein K.A.T."/>
            <person name="Koren S."/>
            <person name="Bechman K.B."/>
            <person name="Herman A."/>
            <person name="Abrahante J.E."/>
            <person name="Garbe J."/>
        </authorList>
    </citation>
    <scope>NUCLEOTIDE SEQUENCE</scope>
    <source>
        <strain evidence="1">Duluth1</strain>
        <tissue evidence="1">Whole animal</tissue>
    </source>
</reference>
<dbReference type="AlphaFoldDB" id="A0A9D4QKU6"/>
<proteinExistence type="predicted"/>
<dbReference type="EMBL" id="JAIWYP010000004">
    <property type="protein sequence ID" value="KAH3834779.1"/>
    <property type="molecule type" value="Genomic_DNA"/>
</dbReference>
<evidence type="ECO:0000313" key="1">
    <source>
        <dbReference type="EMBL" id="KAH3834779.1"/>
    </source>
</evidence>
<comment type="caution">
    <text evidence="1">The sequence shown here is derived from an EMBL/GenBank/DDBJ whole genome shotgun (WGS) entry which is preliminary data.</text>
</comment>